<evidence type="ECO:0000313" key="2">
    <source>
        <dbReference type="EMBL" id="EOS04806.1"/>
    </source>
</evidence>
<proteinExistence type="predicted"/>
<dbReference type="EMBL" id="ASSO01000015">
    <property type="protein sequence ID" value="EOS04806.1"/>
    <property type="molecule type" value="Genomic_DNA"/>
</dbReference>
<gene>
    <name evidence="2" type="ORF">C801_04065</name>
</gene>
<keyword evidence="1" id="KW-0812">Transmembrane</keyword>
<accession>R9HLZ1</accession>
<dbReference type="Proteomes" id="UP000014212">
    <property type="component" value="Unassembled WGS sequence"/>
</dbReference>
<name>R9HLZ1_BACUN</name>
<reference evidence="2 3" key="1">
    <citation type="submission" date="2013-04" db="EMBL/GenBank/DDBJ databases">
        <title>The Genome Sequence of Bacteroides uniformis dnLKV2.</title>
        <authorList>
            <consortium name="The Broad Institute Genomics Platform"/>
            <consortium name="The Broad Institute Genome Sequencing Center for Infectious Disease"/>
            <person name="Earl A."/>
            <person name="Xavier R."/>
            <person name="Kuhn K."/>
            <person name="Stappenbeck T."/>
            <person name="Walker B."/>
            <person name="Young S."/>
            <person name="Zeng Q."/>
            <person name="Gargeya S."/>
            <person name="Fitzgerald M."/>
            <person name="Haas B."/>
            <person name="Abouelleil A."/>
            <person name="Allen A.W."/>
            <person name="Alvarado L."/>
            <person name="Arachchi H.M."/>
            <person name="Berlin A.M."/>
            <person name="Chapman S.B."/>
            <person name="Gainer-Dewar J."/>
            <person name="Goldberg J."/>
            <person name="Griggs A."/>
            <person name="Gujja S."/>
            <person name="Hansen M."/>
            <person name="Howarth C."/>
            <person name="Imamovic A."/>
            <person name="Ireland A."/>
            <person name="Larimer J."/>
            <person name="McCowan C."/>
            <person name="Murphy C."/>
            <person name="Pearson M."/>
            <person name="Poon T.W."/>
            <person name="Priest M."/>
            <person name="Roberts A."/>
            <person name="Saif S."/>
            <person name="Shea T."/>
            <person name="Sisk P."/>
            <person name="Sykes S."/>
            <person name="Wortman J."/>
            <person name="Nusbaum C."/>
            <person name="Birren B."/>
        </authorList>
    </citation>
    <scope>NUCLEOTIDE SEQUENCE [LARGE SCALE GENOMIC DNA]</scope>
    <source>
        <strain evidence="3">dnLKV2</strain>
    </source>
</reference>
<keyword evidence="1" id="KW-0472">Membrane</keyword>
<protein>
    <submittedName>
        <fullName evidence="2">Uncharacterized protein</fullName>
    </submittedName>
</protein>
<organism evidence="2 3">
    <name type="scientific">Bacteroides uniformis dnLKV2</name>
    <dbReference type="NCBI Taxonomy" id="1235787"/>
    <lineage>
        <taxon>Bacteria</taxon>
        <taxon>Pseudomonadati</taxon>
        <taxon>Bacteroidota</taxon>
        <taxon>Bacteroidia</taxon>
        <taxon>Bacteroidales</taxon>
        <taxon>Bacteroidaceae</taxon>
        <taxon>Bacteroides</taxon>
    </lineage>
</organism>
<evidence type="ECO:0000313" key="3">
    <source>
        <dbReference type="Proteomes" id="UP000014212"/>
    </source>
</evidence>
<comment type="caution">
    <text evidence="2">The sequence shown here is derived from an EMBL/GenBank/DDBJ whole genome shotgun (WGS) entry which is preliminary data.</text>
</comment>
<feature type="transmembrane region" description="Helical" evidence="1">
    <location>
        <begin position="46"/>
        <end position="66"/>
    </location>
</feature>
<dbReference type="HOGENOM" id="CLU_2660096_0_0_10"/>
<dbReference type="AlphaFoldDB" id="R9HLZ1"/>
<feature type="non-terminal residue" evidence="2">
    <location>
        <position position="1"/>
    </location>
</feature>
<evidence type="ECO:0000256" key="1">
    <source>
        <dbReference type="SAM" id="Phobius"/>
    </source>
</evidence>
<keyword evidence="1" id="KW-1133">Transmembrane helix</keyword>
<sequence>RKFVVDVRKFVVDDLYKILQINMLHYAIKVTKKKLKITVKQSSVSFLVYIGRFAPLFSVFFNTTNFRRMGERGNR</sequence>